<dbReference type="EMBL" id="JACGCM010002207">
    <property type="protein sequence ID" value="KAF6143338.1"/>
    <property type="molecule type" value="Genomic_DNA"/>
</dbReference>
<accession>A0A7J7LLD4</accession>
<reference evidence="1 2" key="1">
    <citation type="journal article" date="2020" name="IScience">
        <title>Genome Sequencing of the Endangered Kingdonia uniflora (Circaeasteraceae, Ranunculales) Reveals Potential Mechanisms of Evolutionary Specialization.</title>
        <authorList>
            <person name="Sun Y."/>
            <person name="Deng T."/>
            <person name="Zhang A."/>
            <person name="Moore M.J."/>
            <person name="Landis J.B."/>
            <person name="Lin N."/>
            <person name="Zhang H."/>
            <person name="Zhang X."/>
            <person name="Huang J."/>
            <person name="Zhang X."/>
            <person name="Sun H."/>
            <person name="Wang H."/>
        </authorList>
    </citation>
    <scope>NUCLEOTIDE SEQUENCE [LARGE SCALE GENOMIC DNA]</scope>
    <source>
        <strain evidence="1">TB1705</strain>
        <tissue evidence="1">Leaf</tissue>
    </source>
</reference>
<sequence>MRHHHGGGEIVKDDGLTSEKAVSINWGRIALTGITSVTTQDSKVSHFVVDSV</sequence>
<evidence type="ECO:0000313" key="2">
    <source>
        <dbReference type="Proteomes" id="UP000541444"/>
    </source>
</evidence>
<dbReference type="Proteomes" id="UP000541444">
    <property type="component" value="Unassembled WGS sequence"/>
</dbReference>
<gene>
    <name evidence="1" type="ORF">GIB67_001282</name>
</gene>
<protein>
    <submittedName>
        <fullName evidence="1">Uncharacterized protein</fullName>
    </submittedName>
</protein>
<name>A0A7J7LLD4_9MAGN</name>
<evidence type="ECO:0000313" key="1">
    <source>
        <dbReference type="EMBL" id="KAF6143338.1"/>
    </source>
</evidence>
<keyword evidence="2" id="KW-1185">Reference proteome</keyword>
<organism evidence="1 2">
    <name type="scientific">Kingdonia uniflora</name>
    <dbReference type="NCBI Taxonomy" id="39325"/>
    <lineage>
        <taxon>Eukaryota</taxon>
        <taxon>Viridiplantae</taxon>
        <taxon>Streptophyta</taxon>
        <taxon>Embryophyta</taxon>
        <taxon>Tracheophyta</taxon>
        <taxon>Spermatophyta</taxon>
        <taxon>Magnoliopsida</taxon>
        <taxon>Ranunculales</taxon>
        <taxon>Circaeasteraceae</taxon>
        <taxon>Kingdonia</taxon>
    </lineage>
</organism>
<proteinExistence type="predicted"/>
<dbReference type="AlphaFoldDB" id="A0A7J7LLD4"/>
<comment type="caution">
    <text evidence="1">The sequence shown here is derived from an EMBL/GenBank/DDBJ whole genome shotgun (WGS) entry which is preliminary data.</text>
</comment>